<dbReference type="Pfam" id="PF01464">
    <property type="entry name" value="SLT"/>
    <property type="match status" value="1"/>
</dbReference>
<feature type="signal peptide" evidence="2">
    <location>
        <begin position="1"/>
        <end position="21"/>
    </location>
</feature>
<dbReference type="RefSeq" id="WP_012638957.1">
    <property type="nucleotide sequence ID" value="NC_011901.1"/>
</dbReference>
<dbReference type="EMBL" id="CP001339">
    <property type="protein sequence ID" value="ACL73482.1"/>
    <property type="molecule type" value="Genomic_DNA"/>
</dbReference>
<evidence type="ECO:0000256" key="2">
    <source>
        <dbReference type="SAM" id="SignalP"/>
    </source>
</evidence>
<dbReference type="PANTHER" id="PTHR37423:SF2">
    <property type="entry name" value="MEMBRANE-BOUND LYTIC MUREIN TRANSGLYCOSYLASE C"/>
    <property type="match status" value="1"/>
</dbReference>
<dbReference type="CDD" id="cd16896">
    <property type="entry name" value="LT_Slt70-like"/>
    <property type="match status" value="1"/>
</dbReference>
<dbReference type="AlphaFoldDB" id="B8GLC7"/>
<dbReference type="SUPFAM" id="SSF53955">
    <property type="entry name" value="Lysozyme-like"/>
    <property type="match status" value="1"/>
</dbReference>
<evidence type="ECO:0000313" key="5">
    <source>
        <dbReference type="Proteomes" id="UP000002383"/>
    </source>
</evidence>
<protein>
    <submittedName>
        <fullName evidence="4">Lytic transglycosylase catalytic</fullName>
    </submittedName>
</protein>
<proteinExistence type="inferred from homology"/>
<gene>
    <name evidence="4" type="ordered locus">Tgr7_2404</name>
</gene>
<evidence type="ECO:0000259" key="3">
    <source>
        <dbReference type="Pfam" id="PF01464"/>
    </source>
</evidence>
<sequence length="216" mass="23861" precursor="true">MSPFHRTFLNCALTSAVFVGAAAPAALMAQGQIHIHRSPDGTQWFTDRRNMGPDYTYVGSYGRPTASHSCHGITPTILAQRAEPYLTTVRHYATHYGIDPNLVRAVITVESCFDRQAVSRVGAQGLMQLMPATARELGVQNSFDALDNIRGGIRYLHRMLQEFDQDITLALAAYNAGPGAVRRHNGVPPFNETRNYITRVMDHYERLAGTAQTSTP</sequence>
<reference evidence="4 5" key="1">
    <citation type="journal article" date="2011" name="Stand. Genomic Sci.">
        <title>Complete genome sequence of 'Thioalkalivibrio sulfidophilus' HL-EbGr7.</title>
        <authorList>
            <person name="Muyzer G."/>
            <person name="Sorokin D.Y."/>
            <person name="Mavromatis K."/>
            <person name="Lapidus A."/>
            <person name="Clum A."/>
            <person name="Ivanova N."/>
            <person name="Pati A."/>
            <person name="d'Haeseleer P."/>
            <person name="Woyke T."/>
            <person name="Kyrpides N.C."/>
        </authorList>
    </citation>
    <scope>NUCLEOTIDE SEQUENCE [LARGE SCALE GENOMIC DNA]</scope>
    <source>
        <strain evidence="4 5">HL-EbGR7</strain>
    </source>
</reference>
<evidence type="ECO:0000256" key="1">
    <source>
        <dbReference type="ARBA" id="ARBA00007734"/>
    </source>
</evidence>
<dbReference type="HOGENOM" id="CLU_065765_1_1_6"/>
<comment type="similarity">
    <text evidence="1">Belongs to the transglycosylase Slt family.</text>
</comment>
<dbReference type="Proteomes" id="UP000002383">
    <property type="component" value="Chromosome"/>
</dbReference>
<dbReference type="eggNOG" id="COG0741">
    <property type="taxonomic scope" value="Bacteria"/>
</dbReference>
<keyword evidence="5" id="KW-1185">Reference proteome</keyword>
<dbReference type="CAZy" id="GH23">
    <property type="family name" value="Glycoside Hydrolase Family 23"/>
</dbReference>
<dbReference type="Gene3D" id="1.10.530.10">
    <property type="match status" value="1"/>
</dbReference>
<organism evidence="4 5">
    <name type="scientific">Thioalkalivibrio sulfidiphilus (strain HL-EbGR7)</name>
    <dbReference type="NCBI Taxonomy" id="396588"/>
    <lineage>
        <taxon>Bacteria</taxon>
        <taxon>Pseudomonadati</taxon>
        <taxon>Pseudomonadota</taxon>
        <taxon>Gammaproteobacteria</taxon>
        <taxon>Chromatiales</taxon>
        <taxon>Ectothiorhodospiraceae</taxon>
        <taxon>Thioalkalivibrio</taxon>
    </lineage>
</organism>
<feature type="domain" description="Transglycosylase SLT" evidence="3">
    <location>
        <begin position="90"/>
        <end position="195"/>
    </location>
</feature>
<evidence type="ECO:0000313" key="4">
    <source>
        <dbReference type="EMBL" id="ACL73482.1"/>
    </source>
</evidence>
<dbReference type="InterPro" id="IPR008258">
    <property type="entry name" value="Transglycosylase_SLT_dom_1"/>
</dbReference>
<dbReference type="InterPro" id="IPR023346">
    <property type="entry name" value="Lysozyme-like_dom_sf"/>
</dbReference>
<dbReference type="PANTHER" id="PTHR37423">
    <property type="entry name" value="SOLUBLE LYTIC MUREIN TRANSGLYCOSYLASE-RELATED"/>
    <property type="match status" value="1"/>
</dbReference>
<accession>B8GLC7</accession>
<dbReference type="KEGG" id="tgr:Tgr7_2404"/>
<name>B8GLC7_THISH</name>
<keyword evidence="2" id="KW-0732">Signal</keyword>
<feature type="chain" id="PRO_5002872801" evidence="2">
    <location>
        <begin position="22"/>
        <end position="216"/>
    </location>
</feature>
<dbReference type="STRING" id="396588.Tgr7_2404"/>